<accession>A0A7G7XG12</accession>
<keyword evidence="1" id="KW-0175">Coiled coil</keyword>
<feature type="coiled-coil region" evidence="1">
    <location>
        <begin position="269"/>
        <end position="359"/>
    </location>
</feature>
<organism evidence="3 4">
    <name type="scientific">Pseudomonas protegens</name>
    <dbReference type="NCBI Taxonomy" id="380021"/>
    <lineage>
        <taxon>Bacteria</taxon>
        <taxon>Pseudomonadati</taxon>
        <taxon>Pseudomonadota</taxon>
        <taxon>Gammaproteobacteria</taxon>
        <taxon>Pseudomonadales</taxon>
        <taxon>Pseudomonadaceae</taxon>
        <taxon>Pseudomonas</taxon>
    </lineage>
</organism>
<evidence type="ECO:0000313" key="4">
    <source>
        <dbReference type="Proteomes" id="UP000515277"/>
    </source>
</evidence>
<feature type="compositionally biased region" description="Low complexity" evidence="2">
    <location>
        <begin position="392"/>
        <end position="438"/>
    </location>
</feature>
<feature type="coiled-coil region" evidence="1">
    <location>
        <begin position="7"/>
        <end position="41"/>
    </location>
</feature>
<evidence type="ECO:0000256" key="2">
    <source>
        <dbReference type="SAM" id="MobiDB-lite"/>
    </source>
</evidence>
<dbReference type="RefSeq" id="WP_179597605.1">
    <property type="nucleotide sequence ID" value="NZ_CP060201.1"/>
</dbReference>
<feature type="region of interest" description="Disordered" evidence="2">
    <location>
        <begin position="390"/>
        <end position="438"/>
    </location>
</feature>
<evidence type="ECO:0000313" key="3">
    <source>
        <dbReference type="EMBL" id="QNH78907.1"/>
    </source>
</evidence>
<name>A0A7G7XG12_9PSED</name>
<dbReference type="Proteomes" id="UP000515277">
    <property type="component" value="Chromosome"/>
</dbReference>
<sequence length="438" mass="48273">MSANSMMATLSENSRRYEYELRKLQQELSNAHERELRLEQDISDALARIAGHQLKGGGQQSAEVKRLLDQRNQGEAQLRERLATAEAAVAQQLQAAMGVSGELQARVAGIDRQLADDPAYQRQVQALREAEAARVAASESYEELRDECRTKLQGFQVDRLYLYLKGRKFGTEGYPRWTPWRQLDRWAAKLCNFTENWRTEQTLLAIQQANESAASRLEKEEAAQQAKLSQLYQEASTGGEFIALQQRLQSALQAVEVAKAQANEVHASLDAYSAKRDEYLAQASALLAEQLAEMSDNRLERLAAQTAGKEDDVLVRKVRELRAELDELRVRVPFLQGQCEEAQNEYERAKQLERSLLASEAGRVSQSASSRSNVDSLMVGFMKGALSAAQASNSRSSGSSGSSSLRGSSSSSSNSSPSSSSSSTRSRDSGGFSTSDSL</sequence>
<reference evidence="4" key="1">
    <citation type="journal article" date="2020" name="Microbiol. Resour. Announc.">
        <title>Complete genome sequences of four natural Pseudomonas isolates that catabolize a wide range of aromatic compounds relevant to lignin valorization.</title>
        <authorList>
            <person name="Hatmaker E.A."/>
            <person name="Presley G."/>
            <person name="Cannon O."/>
            <person name="Guss A.M."/>
            <person name="Elkins J.G."/>
        </authorList>
    </citation>
    <scope>NUCLEOTIDE SEQUENCE [LARGE SCALE GENOMIC DNA]</scope>
    <source>
        <strain evidence="4">H1F5C</strain>
    </source>
</reference>
<dbReference type="AlphaFoldDB" id="A0A7G7XG12"/>
<gene>
    <name evidence="3" type="ORF">GGI48_06980</name>
</gene>
<proteinExistence type="predicted"/>
<evidence type="ECO:0000256" key="1">
    <source>
        <dbReference type="SAM" id="Coils"/>
    </source>
</evidence>
<protein>
    <submittedName>
        <fullName evidence="3">Uncharacterized protein</fullName>
    </submittedName>
</protein>
<dbReference type="EMBL" id="CP060201">
    <property type="protein sequence ID" value="QNH78907.1"/>
    <property type="molecule type" value="Genomic_DNA"/>
</dbReference>